<evidence type="ECO:0000259" key="4">
    <source>
        <dbReference type="PROSITE" id="PS51186"/>
    </source>
</evidence>
<organism evidence="5 6">
    <name type="scientific">Paraburkholderia phytofirmans</name>
    <dbReference type="NCBI Taxonomy" id="261302"/>
    <lineage>
        <taxon>Bacteria</taxon>
        <taxon>Pseudomonadati</taxon>
        <taxon>Pseudomonadota</taxon>
        <taxon>Betaproteobacteria</taxon>
        <taxon>Burkholderiales</taxon>
        <taxon>Burkholderiaceae</taxon>
        <taxon>Paraburkholderia</taxon>
    </lineage>
</organism>
<reference evidence="5 6" key="1">
    <citation type="journal article" date="2024" name="Chem. Sci.">
        <title>Discovery of megapolipeptins by genome mining of a Burkholderiales bacteria collection.</title>
        <authorList>
            <person name="Paulo B.S."/>
            <person name="Recchia M.J.J."/>
            <person name="Lee S."/>
            <person name="Fergusson C.H."/>
            <person name="Romanowski S.B."/>
            <person name="Hernandez A."/>
            <person name="Krull N."/>
            <person name="Liu D.Y."/>
            <person name="Cavanagh H."/>
            <person name="Bos A."/>
            <person name="Gray C.A."/>
            <person name="Murphy B.T."/>
            <person name="Linington R.G."/>
            <person name="Eustaquio A.S."/>
        </authorList>
    </citation>
    <scope>NUCLEOTIDE SEQUENCE [LARGE SCALE GENOMIC DNA]</scope>
    <source>
        <strain evidence="5 6">RL17-351-BIE-A</strain>
    </source>
</reference>
<dbReference type="PANTHER" id="PTHR43792">
    <property type="entry name" value="GNAT FAMILY, PUTATIVE (AFU_ORTHOLOGUE AFUA_3G00765)-RELATED-RELATED"/>
    <property type="match status" value="1"/>
</dbReference>
<evidence type="ECO:0000313" key="5">
    <source>
        <dbReference type="EMBL" id="MFM0241900.1"/>
    </source>
</evidence>
<sequence>MLNSHLGLADGILTERMTLRVANEESTVALHAYCISNRAHLQPWEPARSESFFEIDAVAGRLRSMATQTAAGNAVHFLLFDSESGELLGDCNFTNVVRGPFQACHLGFSIAMDAEGKGLMTEALTAAIPYAFKTMGLHRIMANYRPENTRSGLLLARLGFEKEGVARSYLQINGSWADHVLTSLLNPDDLD</sequence>
<dbReference type="NCBIfam" id="NF008072">
    <property type="entry name" value="PRK10809.1"/>
    <property type="match status" value="1"/>
</dbReference>
<dbReference type="PROSITE" id="PS51186">
    <property type="entry name" value="GNAT"/>
    <property type="match status" value="1"/>
</dbReference>
<keyword evidence="2 5" id="KW-0012">Acyltransferase</keyword>
<keyword evidence="5" id="KW-0687">Ribonucleoprotein</keyword>
<comment type="caution">
    <text evidence="5">The sequence shown here is derived from an EMBL/GenBank/DDBJ whole genome shotgun (WGS) entry which is preliminary data.</text>
</comment>
<evidence type="ECO:0000256" key="1">
    <source>
        <dbReference type="ARBA" id="ARBA00022679"/>
    </source>
</evidence>
<dbReference type="EMBL" id="JAQQDR010000011">
    <property type="protein sequence ID" value="MFM0241900.1"/>
    <property type="molecule type" value="Genomic_DNA"/>
</dbReference>
<dbReference type="Proteomes" id="UP001629274">
    <property type="component" value="Unassembled WGS sequence"/>
</dbReference>
<name>A0ABW9BPY7_9BURK</name>
<accession>A0ABW9BPY7</accession>
<gene>
    <name evidence="5" type="primary">rimJ</name>
    <name evidence="5" type="ORF">PQR03_27545</name>
</gene>
<evidence type="ECO:0000313" key="6">
    <source>
        <dbReference type="Proteomes" id="UP001629274"/>
    </source>
</evidence>
<comment type="similarity">
    <text evidence="3">Belongs to the acetyltransferase family. RimJ subfamily.</text>
</comment>
<keyword evidence="1 5" id="KW-0808">Transferase</keyword>
<evidence type="ECO:0000256" key="3">
    <source>
        <dbReference type="ARBA" id="ARBA00038502"/>
    </source>
</evidence>
<proteinExistence type="inferred from homology"/>
<dbReference type="PANTHER" id="PTHR43792:SF8">
    <property type="entry name" value="[RIBOSOMAL PROTEIN US5]-ALANINE N-ACETYLTRANSFERASE"/>
    <property type="match status" value="1"/>
</dbReference>
<evidence type="ECO:0000256" key="2">
    <source>
        <dbReference type="ARBA" id="ARBA00023315"/>
    </source>
</evidence>
<dbReference type="InterPro" id="IPR016181">
    <property type="entry name" value="Acyl_CoA_acyltransferase"/>
</dbReference>
<feature type="domain" description="N-acetyltransferase" evidence="4">
    <location>
        <begin position="39"/>
        <end position="187"/>
    </location>
</feature>
<dbReference type="EC" id="2.3.1.267" evidence="5"/>
<protein>
    <submittedName>
        <fullName evidence="5">Ribosomal protein S5-alanine N-acetyltransferase</fullName>
        <ecNumber evidence="5">2.3.1.267</ecNumber>
    </submittedName>
</protein>
<dbReference type="RefSeq" id="WP_012428442.1">
    <property type="nucleotide sequence ID" value="NZ_JAQQCK010000017.1"/>
</dbReference>
<dbReference type="InterPro" id="IPR051531">
    <property type="entry name" value="N-acetyltransferase"/>
</dbReference>
<dbReference type="GO" id="GO:0008999">
    <property type="term" value="F:protein-N-terminal-alanine acetyltransferase activity"/>
    <property type="evidence" value="ECO:0007669"/>
    <property type="project" value="UniProtKB-EC"/>
</dbReference>
<dbReference type="SUPFAM" id="SSF55729">
    <property type="entry name" value="Acyl-CoA N-acyltransferases (Nat)"/>
    <property type="match status" value="1"/>
</dbReference>
<dbReference type="GO" id="GO:0005840">
    <property type="term" value="C:ribosome"/>
    <property type="evidence" value="ECO:0007669"/>
    <property type="project" value="UniProtKB-KW"/>
</dbReference>
<keyword evidence="5" id="KW-0689">Ribosomal protein</keyword>
<dbReference type="InterPro" id="IPR000182">
    <property type="entry name" value="GNAT_dom"/>
</dbReference>
<dbReference type="Gene3D" id="3.40.630.30">
    <property type="match status" value="1"/>
</dbReference>
<keyword evidence="6" id="KW-1185">Reference proteome</keyword>
<dbReference type="Pfam" id="PF13302">
    <property type="entry name" value="Acetyltransf_3"/>
    <property type="match status" value="1"/>
</dbReference>